<reference evidence="1 2" key="1">
    <citation type="journal article" date="2019" name="Commun. Biol.">
        <title>The bagworm genome reveals a unique fibroin gene that provides high tensile strength.</title>
        <authorList>
            <person name="Kono N."/>
            <person name="Nakamura H."/>
            <person name="Ohtoshi R."/>
            <person name="Tomita M."/>
            <person name="Numata K."/>
            <person name="Arakawa K."/>
        </authorList>
    </citation>
    <scope>NUCLEOTIDE SEQUENCE [LARGE SCALE GENOMIC DNA]</scope>
</reference>
<sequence length="188" mass="20203">MATRNSRGVTSALPTFRVGIGCVIEEEWADGWEAASSFTLASNFPFTHEIWRLASASLAEERAPVDVKPLGSAGHDAVVIVTHFGPCGFADEVQPAPPAAAHTSTRARAGCAGAEPGAAGDSLKLQLHDSRAWPAPRAPPRLAATLYLSLSLSDFRPRGTAARTLYTYHKYILEISPQFEEREDMLSI</sequence>
<organism evidence="1 2">
    <name type="scientific">Eumeta variegata</name>
    <name type="common">Bagworm moth</name>
    <name type="synonym">Eumeta japonica</name>
    <dbReference type="NCBI Taxonomy" id="151549"/>
    <lineage>
        <taxon>Eukaryota</taxon>
        <taxon>Metazoa</taxon>
        <taxon>Ecdysozoa</taxon>
        <taxon>Arthropoda</taxon>
        <taxon>Hexapoda</taxon>
        <taxon>Insecta</taxon>
        <taxon>Pterygota</taxon>
        <taxon>Neoptera</taxon>
        <taxon>Endopterygota</taxon>
        <taxon>Lepidoptera</taxon>
        <taxon>Glossata</taxon>
        <taxon>Ditrysia</taxon>
        <taxon>Tineoidea</taxon>
        <taxon>Psychidae</taxon>
        <taxon>Oiketicinae</taxon>
        <taxon>Eumeta</taxon>
    </lineage>
</organism>
<keyword evidence="2" id="KW-1185">Reference proteome</keyword>
<comment type="caution">
    <text evidence="1">The sequence shown here is derived from an EMBL/GenBank/DDBJ whole genome shotgun (WGS) entry which is preliminary data.</text>
</comment>
<protein>
    <submittedName>
        <fullName evidence="1">Uncharacterized protein</fullName>
    </submittedName>
</protein>
<proteinExistence type="predicted"/>
<evidence type="ECO:0000313" key="2">
    <source>
        <dbReference type="Proteomes" id="UP000299102"/>
    </source>
</evidence>
<dbReference type="EMBL" id="BGZK01001449">
    <property type="protein sequence ID" value="GBP80168.1"/>
    <property type="molecule type" value="Genomic_DNA"/>
</dbReference>
<dbReference type="AlphaFoldDB" id="A0A4C1YVK4"/>
<evidence type="ECO:0000313" key="1">
    <source>
        <dbReference type="EMBL" id="GBP80168.1"/>
    </source>
</evidence>
<gene>
    <name evidence="1" type="ORF">EVAR_97362_1</name>
</gene>
<dbReference type="Proteomes" id="UP000299102">
    <property type="component" value="Unassembled WGS sequence"/>
</dbReference>
<accession>A0A4C1YVK4</accession>
<name>A0A4C1YVK4_EUMVA</name>